<feature type="compositionally biased region" description="Low complexity" evidence="1">
    <location>
        <begin position="220"/>
        <end position="234"/>
    </location>
</feature>
<protein>
    <recommendedName>
        <fullName evidence="2">VWFA domain-containing protein</fullName>
    </recommendedName>
</protein>
<feature type="domain" description="VWFA" evidence="2">
    <location>
        <begin position="469"/>
        <end position="631"/>
    </location>
</feature>
<proteinExistence type="predicted"/>
<dbReference type="RefSeq" id="WP_107204626.1">
    <property type="nucleotide sequence ID" value="NZ_PYMK01000029.1"/>
</dbReference>
<dbReference type="Proteomes" id="UP000240254">
    <property type="component" value="Unassembled WGS sequence"/>
</dbReference>
<dbReference type="InterPro" id="IPR002035">
    <property type="entry name" value="VWF_A"/>
</dbReference>
<dbReference type="AlphaFoldDB" id="A0A2T3IF22"/>
<comment type="caution">
    <text evidence="3">The sequence shown here is derived from an EMBL/GenBank/DDBJ whole genome shotgun (WGS) entry which is preliminary data.</text>
</comment>
<dbReference type="CDD" id="cd00198">
    <property type="entry name" value="vWFA"/>
    <property type="match status" value="1"/>
</dbReference>
<dbReference type="EMBL" id="PYMK01000029">
    <property type="protein sequence ID" value="PSU24104.1"/>
    <property type="molecule type" value="Genomic_DNA"/>
</dbReference>
<organism evidence="3 4">
    <name type="scientific">Photobacterium aquimaris</name>
    <dbReference type="NCBI Taxonomy" id="512643"/>
    <lineage>
        <taxon>Bacteria</taxon>
        <taxon>Pseudomonadati</taxon>
        <taxon>Pseudomonadota</taxon>
        <taxon>Gammaproteobacteria</taxon>
        <taxon>Vibrionales</taxon>
        <taxon>Vibrionaceae</taxon>
        <taxon>Photobacterium</taxon>
    </lineage>
</organism>
<dbReference type="InterPro" id="IPR036465">
    <property type="entry name" value="vWFA_dom_sf"/>
</dbReference>
<reference evidence="3 4" key="1">
    <citation type="submission" date="2018-03" db="EMBL/GenBank/DDBJ databases">
        <title>Whole genome sequencing of Histamine producing bacteria.</title>
        <authorList>
            <person name="Butler K."/>
        </authorList>
    </citation>
    <scope>NUCLEOTIDE SEQUENCE [LARGE SCALE GENOMIC DNA]</scope>
    <source>
        <strain evidence="3 4">BS2</strain>
    </source>
</reference>
<dbReference type="OrthoDB" id="6064888at2"/>
<sequence length="638" mass="68087">MNYSSLKKTISIITNMHTTLNNVAIHFHRGPTATNGTAIYINAGDPNDPVWLGLVEAKATHEAGHIAHTSFEIFEGVQGEKLRKSSMLKWVLNTIEDVRMENCCIAHLPGAYWVFNKMTNLLFEEGYWQEVSDDEPLSMCLQAFLLYAGRGYGVDGQSHLVSKGLYAKQRLIDAGVPSEPLNKIENRMHNWGKLVDTDDAFLEAEMIVRLLQECQQVIQQDQNQGDQGGDAQSGSQGGDQGGDAQSGTQGGDQGGDAQSGSQADDQGGDAQSGSQAGDQGGDAQSGSQAGDQGGDAQSGSQAGDQGGDAQSGSQAGDQGGDAQSGSQGGDKGGDAQSGSQGGKSSGGNPLAFEDLDNMADAFDDIHEQLSQGIDKASDNSNVSDELLNAIQQEYLSDTRSTHSRYFRLDDARQLSRGLTRQLESAMWSKSQQEITYDDTGNEFDQDLLAGVSAGNNRIFFTESEVTTQKSSMIILVDRSGSMNRSDQMLVANNSAAACAYALEAVGIEVGIIHFDNNVTITKKFSDDLNQSMNRMGQEANGGTCTHYALQAAHLMMSQSTRTRKQVLVITDGDPSCIASVEHQVAELIRFGIDVASIQICFGNYAGIENKTVLSSIDELPIVLSDLVSNGALDSIQIG</sequence>
<evidence type="ECO:0000313" key="3">
    <source>
        <dbReference type="EMBL" id="PSU24104.1"/>
    </source>
</evidence>
<evidence type="ECO:0000256" key="1">
    <source>
        <dbReference type="SAM" id="MobiDB-lite"/>
    </source>
</evidence>
<dbReference type="Gene3D" id="3.40.50.410">
    <property type="entry name" value="von Willebrand factor, type A domain"/>
    <property type="match status" value="1"/>
</dbReference>
<dbReference type="Pfam" id="PF13519">
    <property type="entry name" value="VWA_2"/>
    <property type="match status" value="1"/>
</dbReference>
<gene>
    <name evidence="3" type="ORF">CTM88_19185</name>
</gene>
<evidence type="ECO:0000313" key="4">
    <source>
        <dbReference type="Proteomes" id="UP000240254"/>
    </source>
</evidence>
<feature type="compositionally biased region" description="Low complexity" evidence="1">
    <location>
        <begin position="255"/>
        <end position="325"/>
    </location>
</feature>
<feature type="region of interest" description="Disordered" evidence="1">
    <location>
        <begin position="220"/>
        <end position="353"/>
    </location>
</feature>
<accession>A0A2T3IF22</accession>
<dbReference type="SUPFAM" id="SSF53300">
    <property type="entry name" value="vWA-like"/>
    <property type="match status" value="1"/>
</dbReference>
<evidence type="ECO:0000259" key="2">
    <source>
        <dbReference type="SMART" id="SM00327"/>
    </source>
</evidence>
<dbReference type="SMART" id="SM00327">
    <property type="entry name" value="VWA"/>
    <property type="match status" value="1"/>
</dbReference>
<name>A0A2T3IF22_9GAMM</name>